<sequence length="362" mass="37473">MASCAAALPSAGPHTPSLPSSPAGSSAGSSASFPDELCEWLLATPPPPAHAAPPHIPADVGPPPFAPLPSDLAVGESGWLPAAAASLRHNGFCILRHPPRAPPRVDPQLCAACARAASRQLLHLLAAARGVGLAPRRELFRFAEICSRAAGGLRYDMRLPLRLEGAAAEPVLARACAEASGAEGEAWDALHAAVDGVARGVVLASGLLAVEGRGEEGVCALDSAGCVTSLPGAPDQHFHPDGTAEGLVNAFVALVPTTVLNGPTELRPGSHVWVESALGPEPRWDERTSTTVAELAVGEILLFDYRTYHRGRANRSDEPRPVAYLVYARPGVSDQHNFPAESLLTALANGADYSVVDSTATD</sequence>
<dbReference type="Gene3D" id="2.60.120.620">
    <property type="entry name" value="q2cbj1_9rhob like domain"/>
    <property type="match status" value="1"/>
</dbReference>
<gene>
    <name evidence="2" type="ORF">AB1Y20_007573</name>
</gene>
<dbReference type="Pfam" id="PF05721">
    <property type="entry name" value="PhyH"/>
    <property type="match status" value="1"/>
</dbReference>
<protein>
    <submittedName>
        <fullName evidence="2">Uncharacterized protein</fullName>
    </submittedName>
</protein>
<organism evidence="2 3">
    <name type="scientific">Prymnesium parvum</name>
    <name type="common">Toxic golden alga</name>
    <dbReference type="NCBI Taxonomy" id="97485"/>
    <lineage>
        <taxon>Eukaryota</taxon>
        <taxon>Haptista</taxon>
        <taxon>Haptophyta</taxon>
        <taxon>Prymnesiophyceae</taxon>
        <taxon>Prymnesiales</taxon>
        <taxon>Prymnesiaceae</taxon>
        <taxon>Prymnesium</taxon>
    </lineage>
</organism>
<evidence type="ECO:0000313" key="3">
    <source>
        <dbReference type="Proteomes" id="UP001515480"/>
    </source>
</evidence>
<accession>A0AB34IXD2</accession>
<proteinExistence type="predicted"/>
<dbReference type="EMBL" id="JBGBPQ010000017">
    <property type="protein sequence ID" value="KAL1507969.1"/>
    <property type="molecule type" value="Genomic_DNA"/>
</dbReference>
<evidence type="ECO:0000313" key="2">
    <source>
        <dbReference type="EMBL" id="KAL1507969.1"/>
    </source>
</evidence>
<evidence type="ECO:0000256" key="1">
    <source>
        <dbReference type="SAM" id="MobiDB-lite"/>
    </source>
</evidence>
<dbReference type="InterPro" id="IPR051961">
    <property type="entry name" value="Fungal_Metabolite_Diox"/>
</dbReference>
<dbReference type="PANTHER" id="PTHR37563:SF2">
    <property type="entry name" value="PHYTANOYL-COA DIOXYGENASE FAMILY PROTEIN (AFU_ORTHOLOGUE AFUA_2G03330)"/>
    <property type="match status" value="1"/>
</dbReference>
<dbReference type="PANTHER" id="PTHR37563">
    <property type="entry name" value="PHYTANOYL-COA DIOXYGENASE FAMILY PROTEIN (AFU_ORTHOLOGUE AFUA_2G03330)"/>
    <property type="match status" value="1"/>
</dbReference>
<feature type="region of interest" description="Disordered" evidence="1">
    <location>
        <begin position="1"/>
        <end position="32"/>
    </location>
</feature>
<feature type="compositionally biased region" description="Low complexity" evidence="1">
    <location>
        <begin position="17"/>
        <end position="32"/>
    </location>
</feature>
<dbReference type="Proteomes" id="UP001515480">
    <property type="component" value="Unassembled WGS sequence"/>
</dbReference>
<dbReference type="InterPro" id="IPR008775">
    <property type="entry name" value="Phytyl_CoA_dOase-like"/>
</dbReference>
<dbReference type="SUPFAM" id="SSF51197">
    <property type="entry name" value="Clavaminate synthase-like"/>
    <property type="match status" value="1"/>
</dbReference>
<name>A0AB34IXD2_PRYPA</name>
<reference evidence="2 3" key="1">
    <citation type="journal article" date="2024" name="Science">
        <title>Giant polyketide synthase enzymes in the biosynthesis of giant marine polyether toxins.</title>
        <authorList>
            <person name="Fallon T.R."/>
            <person name="Shende V.V."/>
            <person name="Wierzbicki I.H."/>
            <person name="Pendleton A.L."/>
            <person name="Watervoot N.F."/>
            <person name="Auber R.P."/>
            <person name="Gonzalez D.J."/>
            <person name="Wisecaver J.H."/>
            <person name="Moore B.S."/>
        </authorList>
    </citation>
    <scope>NUCLEOTIDE SEQUENCE [LARGE SCALE GENOMIC DNA]</scope>
    <source>
        <strain evidence="2 3">12B1</strain>
    </source>
</reference>
<keyword evidence="3" id="KW-1185">Reference proteome</keyword>
<comment type="caution">
    <text evidence="2">The sequence shown here is derived from an EMBL/GenBank/DDBJ whole genome shotgun (WGS) entry which is preliminary data.</text>
</comment>
<dbReference type="AlphaFoldDB" id="A0AB34IXD2"/>